<evidence type="ECO:0000313" key="2">
    <source>
        <dbReference type="EMBL" id="KAK7482365.1"/>
    </source>
</evidence>
<feature type="compositionally biased region" description="Basic residues" evidence="1">
    <location>
        <begin position="64"/>
        <end position="77"/>
    </location>
</feature>
<gene>
    <name evidence="2" type="ORF">BaRGS_00026384</name>
</gene>
<feature type="region of interest" description="Disordered" evidence="1">
    <location>
        <begin position="1"/>
        <end position="20"/>
    </location>
</feature>
<feature type="compositionally biased region" description="Low complexity" evidence="1">
    <location>
        <begin position="9"/>
        <end position="20"/>
    </location>
</feature>
<protein>
    <submittedName>
        <fullName evidence="2">Uncharacterized protein</fullName>
    </submittedName>
</protein>
<name>A0ABD0K5Y8_9CAEN</name>
<organism evidence="2 3">
    <name type="scientific">Batillaria attramentaria</name>
    <dbReference type="NCBI Taxonomy" id="370345"/>
    <lineage>
        <taxon>Eukaryota</taxon>
        <taxon>Metazoa</taxon>
        <taxon>Spiralia</taxon>
        <taxon>Lophotrochozoa</taxon>
        <taxon>Mollusca</taxon>
        <taxon>Gastropoda</taxon>
        <taxon>Caenogastropoda</taxon>
        <taxon>Sorbeoconcha</taxon>
        <taxon>Cerithioidea</taxon>
        <taxon>Batillariidae</taxon>
        <taxon>Batillaria</taxon>
    </lineage>
</organism>
<dbReference type="Proteomes" id="UP001519460">
    <property type="component" value="Unassembled WGS sequence"/>
</dbReference>
<accession>A0ABD0K5Y8</accession>
<feature type="compositionally biased region" description="Low complexity" evidence="1">
    <location>
        <begin position="128"/>
        <end position="140"/>
    </location>
</feature>
<evidence type="ECO:0000313" key="3">
    <source>
        <dbReference type="Proteomes" id="UP001519460"/>
    </source>
</evidence>
<comment type="caution">
    <text evidence="2">The sequence shown here is derived from an EMBL/GenBank/DDBJ whole genome shotgun (WGS) entry which is preliminary data.</text>
</comment>
<dbReference type="AlphaFoldDB" id="A0ABD0K5Y8"/>
<feature type="non-terminal residue" evidence="2">
    <location>
        <position position="140"/>
    </location>
</feature>
<proteinExistence type="predicted"/>
<reference evidence="2 3" key="1">
    <citation type="journal article" date="2023" name="Sci. Data">
        <title>Genome assembly of the Korean intertidal mud-creeper Batillaria attramentaria.</title>
        <authorList>
            <person name="Patra A.K."/>
            <person name="Ho P.T."/>
            <person name="Jun S."/>
            <person name="Lee S.J."/>
            <person name="Kim Y."/>
            <person name="Won Y.J."/>
        </authorList>
    </citation>
    <scope>NUCLEOTIDE SEQUENCE [LARGE SCALE GENOMIC DNA]</scope>
    <source>
        <strain evidence="2">Wonlab-2016</strain>
    </source>
</reference>
<feature type="region of interest" description="Disordered" evidence="1">
    <location>
        <begin position="120"/>
        <end position="140"/>
    </location>
</feature>
<evidence type="ECO:0000256" key="1">
    <source>
        <dbReference type="SAM" id="MobiDB-lite"/>
    </source>
</evidence>
<feature type="region of interest" description="Disordered" evidence="1">
    <location>
        <begin position="54"/>
        <end position="77"/>
    </location>
</feature>
<sequence length="140" mass="15360">MLTQQIVQATPGGPHATHTGATTLKTQTQKSFIFRALPYLNHPPHRFDRLSSLIRGGGQSIRQKGAKSVRRPARRRPVPLFVQVARDKQSTDPGTPTSLPNAATVHKRFDFHLPHVLPVKETDPQRCSAGSRAGSASDQQ</sequence>
<keyword evidence="3" id="KW-1185">Reference proteome</keyword>
<dbReference type="EMBL" id="JACVVK020000246">
    <property type="protein sequence ID" value="KAK7482365.1"/>
    <property type="molecule type" value="Genomic_DNA"/>
</dbReference>